<evidence type="ECO:0000313" key="1">
    <source>
        <dbReference type="EMBL" id="CAI9942334.1"/>
    </source>
</evidence>
<proteinExistence type="predicted"/>
<dbReference type="EMBL" id="CATOUU010000699">
    <property type="protein sequence ID" value="CAI9942334.1"/>
    <property type="molecule type" value="Genomic_DNA"/>
</dbReference>
<comment type="caution">
    <text evidence="1">The sequence shown here is derived from an EMBL/GenBank/DDBJ whole genome shotgun (WGS) entry which is preliminary data.</text>
</comment>
<keyword evidence="3" id="KW-1185">Reference proteome</keyword>
<name>A0AA86PY47_9EUKA</name>
<accession>A0AA86PY47</accession>
<gene>
    <name evidence="2" type="ORF">HINF_LOCUS24830</name>
    <name evidence="1" type="ORF">HINF_LOCUS29979</name>
</gene>
<protein>
    <submittedName>
        <fullName evidence="2">Hypothetical_protein</fullName>
    </submittedName>
</protein>
<reference evidence="1" key="1">
    <citation type="submission" date="2023-06" db="EMBL/GenBank/DDBJ databases">
        <authorList>
            <person name="Kurt Z."/>
        </authorList>
    </citation>
    <scope>NUCLEOTIDE SEQUENCE</scope>
</reference>
<evidence type="ECO:0000313" key="3">
    <source>
        <dbReference type="Proteomes" id="UP001642409"/>
    </source>
</evidence>
<dbReference type="EMBL" id="CAXDID020000073">
    <property type="protein sequence ID" value="CAL6015442.1"/>
    <property type="molecule type" value="Genomic_DNA"/>
</dbReference>
<dbReference type="AlphaFoldDB" id="A0AA86PY47"/>
<organism evidence="1">
    <name type="scientific">Hexamita inflata</name>
    <dbReference type="NCBI Taxonomy" id="28002"/>
    <lineage>
        <taxon>Eukaryota</taxon>
        <taxon>Metamonada</taxon>
        <taxon>Diplomonadida</taxon>
        <taxon>Hexamitidae</taxon>
        <taxon>Hexamitinae</taxon>
        <taxon>Hexamita</taxon>
    </lineage>
</organism>
<evidence type="ECO:0000313" key="2">
    <source>
        <dbReference type="EMBL" id="CAL6015442.1"/>
    </source>
</evidence>
<reference evidence="2 3" key="2">
    <citation type="submission" date="2024-07" db="EMBL/GenBank/DDBJ databases">
        <authorList>
            <person name="Akdeniz Z."/>
        </authorList>
    </citation>
    <scope>NUCLEOTIDE SEQUENCE [LARGE SCALE GENOMIC DNA]</scope>
</reference>
<sequence length="110" mass="12234">MSKTVLWTGLKTRVKAILNALTSEKLEIQLNLSLISVRRSANRRNHCYGSQRAMMTSKQATTGALGTLLQLLDLELALNKCFLGQTFSQSSTVSLAEWTAKILMTGFREK</sequence>
<dbReference type="Proteomes" id="UP001642409">
    <property type="component" value="Unassembled WGS sequence"/>
</dbReference>